<dbReference type="Proteomes" id="UP000535406">
    <property type="component" value="Unassembled WGS sequence"/>
</dbReference>
<dbReference type="GO" id="GO:0016020">
    <property type="term" value="C:membrane"/>
    <property type="evidence" value="ECO:0007669"/>
    <property type="project" value="TreeGrafter"/>
</dbReference>
<proteinExistence type="predicted"/>
<dbReference type="InterPro" id="IPR002656">
    <property type="entry name" value="Acyl_transf_3_dom"/>
</dbReference>
<name>A0A7W7YTN5_9HYPH</name>
<dbReference type="AlphaFoldDB" id="A0A7W7YTN5"/>
<dbReference type="InterPro" id="IPR050879">
    <property type="entry name" value="Acyltransferase_3"/>
</dbReference>
<feature type="transmembrane region" description="Helical" evidence="2">
    <location>
        <begin position="84"/>
        <end position="108"/>
    </location>
</feature>
<organism evidence="4 5">
    <name type="scientific">Shinella fusca</name>
    <dbReference type="NCBI Taxonomy" id="544480"/>
    <lineage>
        <taxon>Bacteria</taxon>
        <taxon>Pseudomonadati</taxon>
        <taxon>Pseudomonadota</taxon>
        <taxon>Alphaproteobacteria</taxon>
        <taxon>Hyphomicrobiales</taxon>
        <taxon>Rhizobiaceae</taxon>
        <taxon>Shinella</taxon>
    </lineage>
</organism>
<keyword evidence="5" id="KW-1185">Reference proteome</keyword>
<feature type="transmembrane region" description="Helical" evidence="2">
    <location>
        <begin position="40"/>
        <end position="63"/>
    </location>
</feature>
<evidence type="ECO:0000259" key="3">
    <source>
        <dbReference type="Pfam" id="PF01757"/>
    </source>
</evidence>
<dbReference type="RefSeq" id="WP_184142633.1">
    <property type="nucleotide sequence ID" value="NZ_JACHIK010000004.1"/>
</dbReference>
<dbReference type="GO" id="GO:0000271">
    <property type="term" value="P:polysaccharide biosynthetic process"/>
    <property type="evidence" value="ECO:0007669"/>
    <property type="project" value="TreeGrafter"/>
</dbReference>
<comment type="caution">
    <text evidence="4">The sequence shown here is derived from an EMBL/GenBank/DDBJ whole genome shotgun (WGS) entry which is preliminary data.</text>
</comment>
<evidence type="ECO:0000256" key="2">
    <source>
        <dbReference type="SAM" id="Phobius"/>
    </source>
</evidence>
<evidence type="ECO:0000256" key="1">
    <source>
        <dbReference type="SAM" id="MobiDB-lite"/>
    </source>
</evidence>
<keyword evidence="2" id="KW-0812">Transmembrane</keyword>
<accession>A0A7W7YTN5</accession>
<keyword evidence="2" id="KW-0472">Membrane</keyword>
<dbReference type="PANTHER" id="PTHR23028">
    <property type="entry name" value="ACETYLTRANSFERASE"/>
    <property type="match status" value="1"/>
</dbReference>
<feature type="transmembrane region" description="Helical" evidence="2">
    <location>
        <begin position="302"/>
        <end position="322"/>
    </location>
</feature>
<feature type="domain" description="Acyltransferase 3" evidence="3">
    <location>
        <begin position="15"/>
        <end position="317"/>
    </location>
</feature>
<keyword evidence="2" id="KW-1133">Transmembrane helix</keyword>
<gene>
    <name evidence="4" type="ORF">HNQ66_001571</name>
</gene>
<dbReference type="Pfam" id="PF01757">
    <property type="entry name" value="Acyl_transf_3"/>
    <property type="match status" value="1"/>
</dbReference>
<evidence type="ECO:0000313" key="5">
    <source>
        <dbReference type="Proteomes" id="UP000535406"/>
    </source>
</evidence>
<feature type="compositionally biased region" description="Pro residues" evidence="1">
    <location>
        <begin position="355"/>
        <end position="365"/>
    </location>
</feature>
<sequence length="365" mass="39001">MTARSLPAESRETLYGIQYLRAFAALAVVVFHAAERTGHAFAIGAAGVDVFFVISGFIMWVIVERRPVSPGRFLAERIRRIVPVYWLATGVMVAGGLAGLFPNLVLTAGHVAASLFFVPARSPSSGELWPVLVQGWTLNYEMFFYLVFAACLMLRSRIRFAVMAAVFCLLVAIGLVVKSDAPLIVTYTRPIILEFVAGMGIARLWLAGYVPGRPLALGLVAVGLLGFAAIGILRLPFDEWTCGPLACALVYGTAALERRGGVPHLSVPALLGSASYSIYLWHTFAVSLAARVGPMLGLPEGVTFALSAGAGIAVGIAGYSLLERPLLRRGRGGAAAAPAVSIPVSREPTSRRRPWPSPRYRPPLS</sequence>
<feature type="transmembrane region" description="Helical" evidence="2">
    <location>
        <begin position="269"/>
        <end position="290"/>
    </location>
</feature>
<feature type="region of interest" description="Disordered" evidence="1">
    <location>
        <begin position="334"/>
        <end position="365"/>
    </location>
</feature>
<feature type="transmembrane region" description="Helical" evidence="2">
    <location>
        <begin position="12"/>
        <end position="34"/>
    </location>
</feature>
<feature type="transmembrane region" description="Helical" evidence="2">
    <location>
        <begin position="128"/>
        <end position="148"/>
    </location>
</feature>
<feature type="transmembrane region" description="Helical" evidence="2">
    <location>
        <begin position="215"/>
        <end position="234"/>
    </location>
</feature>
<reference evidence="4 5" key="1">
    <citation type="submission" date="2020-08" db="EMBL/GenBank/DDBJ databases">
        <title>Genomic Encyclopedia of Type Strains, Phase IV (KMG-IV): sequencing the most valuable type-strain genomes for metagenomic binning, comparative biology and taxonomic classification.</title>
        <authorList>
            <person name="Goeker M."/>
        </authorList>
    </citation>
    <scope>NUCLEOTIDE SEQUENCE [LARGE SCALE GENOMIC DNA]</scope>
    <source>
        <strain evidence="4 5">DSM 21319</strain>
    </source>
</reference>
<feature type="transmembrane region" description="Helical" evidence="2">
    <location>
        <begin position="160"/>
        <end position="177"/>
    </location>
</feature>
<protein>
    <submittedName>
        <fullName evidence="4">Exopolysaccharide production protein ExoZ</fullName>
    </submittedName>
</protein>
<evidence type="ECO:0000313" key="4">
    <source>
        <dbReference type="EMBL" id="MBB5042175.1"/>
    </source>
</evidence>
<dbReference type="EMBL" id="JACHIK010000004">
    <property type="protein sequence ID" value="MBB5042175.1"/>
    <property type="molecule type" value="Genomic_DNA"/>
</dbReference>
<dbReference type="PANTHER" id="PTHR23028:SF131">
    <property type="entry name" value="BLR2367 PROTEIN"/>
    <property type="match status" value="1"/>
</dbReference>
<dbReference type="GO" id="GO:0016747">
    <property type="term" value="F:acyltransferase activity, transferring groups other than amino-acyl groups"/>
    <property type="evidence" value="ECO:0007669"/>
    <property type="project" value="InterPro"/>
</dbReference>